<dbReference type="InterPro" id="IPR025746">
    <property type="entry name" value="PilX_N_dom"/>
</dbReference>
<accession>A0A0C5VG69</accession>
<keyword evidence="1" id="KW-0812">Transmembrane</keyword>
<feature type="domain" description="Type 4 fimbrial biogenesis protein PilX N-terminal" evidence="3">
    <location>
        <begin position="14"/>
        <end position="64"/>
    </location>
</feature>
<keyword evidence="1" id="KW-0472">Membrane</keyword>
<feature type="domain" description="PilX/PilW C-terminal" evidence="2">
    <location>
        <begin position="102"/>
        <end position="200"/>
    </location>
</feature>
<evidence type="ECO:0000259" key="3">
    <source>
        <dbReference type="Pfam" id="PF14341"/>
    </source>
</evidence>
<dbReference type="KEGG" id="gsn:YC6258_00358"/>
<keyword evidence="5" id="KW-1185">Reference proteome</keyword>
<protein>
    <submittedName>
        <fullName evidence="4">Tfp pilus assembly protein PilX</fullName>
    </submittedName>
</protein>
<dbReference type="HOGENOM" id="CLU_103317_2_0_6"/>
<reference evidence="4 5" key="1">
    <citation type="submission" date="2014-01" db="EMBL/GenBank/DDBJ databases">
        <title>Full genme sequencing of cellulolytic bacterium Gynuella sunshinyii YC6258T gen. nov., sp. nov.</title>
        <authorList>
            <person name="Khan H."/>
            <person name="Chung E.J."/>
            <person name="Chung Y.R."/>
        </authorList>
    </citation>
    <scope>NUCLEOTIDE SEQUENCE [LARGE SCALE GENOMIC DNA]</scope>
    <source>
        <strain evidence="4 5">YC6258</strain>
    </source>
</reference>
<dbReference type="Proteomes" id="UP000032266">
    <property type="component" value="Chromosome"/>
</dbReference>
<keyword evidence="1" id="KW-1133">Transmembrane helix</keyword>
<evidence type="ECO:0000256" key="1">
    <source>
        <dbReference type="SAM" id="Phobius"/>
    </source>
</evidence>
<evidence type="ECO:0000313" key="4">
    <source>
        <dbReference type="EMBL" id="AJQ92408.1"/>
    </source>
</evidence>
<dbReference type="Pfam" id="PF13681">
    <property type="entry name" value="PilX"/>
    <property type="match status" value="1"/>
</dbReference>
<dbReference type="EMBL" id="CP007142">
    <property type="protein sequence ID" value="AJQ92408.1"/>
    <property type="molecule type" value="Genomic_DNA"/>
</dbReference>
<gene>
    <name evidence="4" type="ORF">YC6258_00358</name>
</gene>
<name>A0A0C5VG69_9GAMM</name>
<evidence type="ECO:0000259" key="2">
    <source>
        <dbReference type="Pfam" id="PF13681"/>
    </source>
</evidence>
<proteinExistence type="predicted"/>
<dbReference type="Pfam" id="PF14341">
    <property type="entry name" value="PilX_N"/>
    <property type="match status" value="1"/>
</dbReference>
<feature type="transmembrane region" description="Helical" evidence="1">
    <location>
        <begin position="15"/>
        <end position="36"/>
    </location>
</feature>
<dbReference type="STRING" id="1445510.YC6258_00358"/>
<evidence type="ECO:0000313" key="5">
    <source>
        <dbReference type="Proteomes" id="UP000032266"/>
    </source>
</evidence>
<organism evidence="4 5">
    <name type="scientific">Gynuella sunshinyii YC6258</name>
    <dbReference type="NCBI Taxonomy" id="1445510"/>
    <lineage>
        <taxon>Bacteria</taxon>
        <taxon>Pseudomonadati</taxon>
        <taxon>Pseudomonadota</taxon>
        <taxon>Gammaproteobacteria</taxon>
        <taxon>Oceanospirillales</taxon>
        <taxon>Saccharospirillaceae</taxon>
        <taxon>Gynuella</taxon>
    </lineage>
</organism>
<dbReference type="RefSeq" id="WP_044615480.1">
    <property type="nucleotide sequence ID" value="NZ_CP007142.1"/>
</dbReference>
<dbReference type="PATRIC" id="fig|1445510.3.peg.348"/>
<dbReference type="InterPro" id="IPR025205">
    <property type="entry name" value="PilX/PilW_C"/>
</dbReference>
<dbReference type="AlphaFoldDB" id="A0A0C5VG69"/>
<sequence length="201" mass="21971">MPYRDKPVADHRQQGVALLVGLVMLLLLTIIVLAAVRGTDLQERMAGNMRDRNLAFQAAEAALRIGEESLQKDVLPSFTGSTVGYWPDLNDDGNKNTLTVGNWPFMSGASGPYRLRPVLWTDDQWASNSVQLTADTITGVSEQPRFTIEKIIVSALEASQGGGIDIESTEKYADYEYYRITARGVGISGQSTAVVQSTYIP</sequence>